<accession>A0A5M3T1E1</accession>
<dbReference type="PROSITE" id="PS50110">
    <property type="entry name" value="RESPONSE_REGULATORY"/>
    <property type="match status" value="1"/>
</dbReference>
<organism evidence="4 5">
    <name type="scientific">Limnospira platensis NIES-46</name>
    <dbReference type="NCBI Taxonomy" id="1236695"/>
    <lineage>
        <taxon>Bacteria</taxon>
        <taxon>Bacillati</taxon>
        <taxon>Cyanobacteriota</taxon>
        <taxon>Cyanophyceae</taxon>
        <taxon>Oscillatoriophycideae</taxon>
        <taxon>Oscillatoriales</taxon>
        <taxon>Sirenicapillariaceae</taxon>
        <taxon>Limnospira</taxon>
    </lineage>
</organism>
<protein>
    <submittedName>
        <fullName evidence="4">Two-component response regulator</fullName>
    </submittedName>
</protein>
<dbReference type="RefSeq" id="WP_006620012.1">
    <property type="nucleotide sequence ID" value="NZ_BIMW01000072.1"/>
</dbReference>
<dbReference type="Gene3D" id="3.40.50.2300">
    <property type="match status" value="1"/>
</dbReference>
<proteinExistence type="predicted"/>
<evidence type="ECO:0000259" key="3">
    <source>
        <dbReference type="PROSITE" id="PS50110"/>
    </source>
</evidence>
<dbReference type="PANTHER" id="PTHR44591">
    <property type="entry name" value="STRESS RESPONSE REGULATOR PROTEIN 1"/>
    <property type="match status" value="1"/>
</dbReference>
<keyword evidence="1 2" id="KW-0597">Phosphoprotein</keyword>
<dbReference type="Pfam" id="PF20530">
    <property type="entry name" value="DUF6745"/>
    <property type="match status" value="1"/>
</dbReference>
<reference evidence="4 5" key="1">
    <citation type="journal article" date="2019" name="J Genomics">
        <title>The Draft Genome of a Hydrogen-producing Cyanobacterium, Arthrospira platensis NIES-46.</title>
        <authorList>
            <person name="Suzuki S."/>
            <person name="Yamaguchi H."/>
            <person name="Kawachi M."/>
        </authorList>
    </citation>
    <scope>NUCLEOTIDE SEQUENCE [LARGE SCALE GENOMIC DNA]</scope>
    <source>
        <strain evidence="4 5">NIES-46</strain>
    </source>
</reference>
<dbReference type="InterPro" id="IPR050595">
    <property type="entry name" value="Bact_response_regulator"/>
</dbReference>
<sequence length="327" mass="37735">MNVTEEKILLIDDSRVMRCLIKDELLNSMTGEVVEARDGQAARDILAAEGASFSLIMLDWMLPKVSGMQLFWQIQSQRDLQQIPLVLMAQKLSEIDGHIPKYFYRYCQFLQKPLESERFGRAIASAKEKANQPHSFRRLTDNRSRLHAIAKPAMVFEDGYQVYAHHGWIFREDYLAGVELIRHSVDESDRLHAEGQGAIEFSDGFRCYFNHGVMLPETYGKLHPHQWQSQWLLTEPNAELRRVLIQGIGYGRICQELDSIELDNWREYTLLKIDNSQENEPILLLKMTCGSTKSIHVLRVPPDMTSARAAIKWVNWGIDPEEFAVET</sequence>
<evidence type="ECO:0000313" key="5">
    <source>
        <dbReference type="Proteomes" id="UP000326169"/>
    </source>
</evidence>
<name>A0A5M3T1E1_LIMPL</name>
<dbReference type="PANTHER" id="PTHR44591:SF23">
    <property type="entry name" value="CHEY SUBFAMILY"/>
    <property type="match status" value="1"/>
</dbReference>
<evidence type="ECO:0000256" key="2">
    <source>
        <dbReference type="PROSITE-ProRule" id="PRU00169"/>
    </source>
</evidence>
<dbReference type="EMBL" id="BIMW01000072">
    <property type="protein sequence ID" value="GCE93364.1"/>
    <property type="molecule type" value="Genomic_DNA"/>
</dbReference>
<comment type="caution">
    <text evidence="4">The sequence shown here is derived from an EMBL/GenBank/DDBJ whole genome shotgun (WGS) entry which is preliminary data.</text>
</comment>
<keyword evidence="5" id="KW-1185">Reference proteome</keyword>
<gene>
    <name evidence="4" type="ORF">NIES46_14140</name>
</gene>
<dbReference type="InterPro" id="IPR011006">
    <property type="entry name" value="CheY-like_superfamily"/>
</dbReference>
<feature type="domain" description="Response regulatory" evidence="3">
    <location>
        <begin position="7"/>
        <end position="127"/>
    </location>
</feature>
<dbReference type="InterPro" id="IPR046633">
    <property type="entry name" value="DUF6745"/>
</dbReference>
<evidence type="ECO:0000256" key="1">
    <source>
        <dbReference type="ARBA" id="ARBA00022553"/>
    </source>
</evidence>
<dbReference type="GeneID" id="301682294"/>
<dbReference type="Proteomes" id="UP000326169">
    <property type="component" value="Unassembled WGS sequence"/>
</dbReference>
<feature type="modified residue" description="4-aspartylphosphate" evidence="2">
    <location>
        <position position="59"/>
    </location>
</feature>
<dbReference type="SMART" id="SM00448">
    <property type="entry name" value="REC"/>
    <property type="match status" value="1"/>
</dbReference>
<evidence type="ECO:0000313" key="4">
    <source>
        <dbReference type="EMBL" id="GCE93364.1"/>
    </source>
</evidence>
<dbReference type="InterPro" id="IPR001789">
    <property type="entry name" value="Sig_transdc_resp-reg_receiver"/>
</dbReference>
<dbReference type="CDD" id="cd00156">
    <property type="entry name" value="REC"/>
    <property type="match status" value="1"/>
</dbReference>
<dbReference type="SUPFAM" id="SSF52172">
    <property type="entry name" value="CheY-like"/>
    <property type="match status" value="1"/>
</dbReference>
<dbReference type="Pfam" id="PF00072">
    <property type="entry name" value="Response_reg"/>
    <property type="match status" value="1"/>
</dbReference>